<accession>A0A8C4W7H7</accession>
<reference evidence="1" key="2">
    <citation type="submission" date="2025-08" db="UniProtKB">
        <authorList>
            <consortium name="Ensembl"/>
        </authorList>
    </citation>
    <scope>IDENTIFICATION</scope>
</reference>
<dbReference type="Proteomes" id="UP000694390">
    <property type="component" value="Chromosome 6"/>
</dbReference>
<proteinExistence type="predicted"/>
<dbReference type="AlphaFoldDB" id="A0A8C4W7H7"/>
<evidence type="ECO:0000313" key="1">
    <source>
        <dbReference type="Ensembl" id="ENSGEVP00005011530.1"/>
    </source>
</evidence>
<keyword evidence="2" id="KW-1185">Reference proteome</keyword>
<sequence>SDLWPVLNSDLLAQVIRLTSHNQLLLEQVRQLHAEKAALQTWLAQPCYTMHLPEKCDANYQRCQGFINQCYLKVILFISLLSRQALDWTSPYKACDSPALSNWEVFLQTMSVLFDSVPNPVWQL</sequence>
<dbReference type="Ensembl" id="ENSGEVT00005012092.1">
    <property type="protein sequence ID" value="ENSGEVP00005011530.1"/>
    <property type="gene ID" value="ENSGEVG00005008152.1"/>
</dbReference>
<evidence type="ECO:0000313" key="2">
    <source>
        <dbReference type="Proteomes" id="UP000694390"/>
    </source>
</evidence>
<dbReference type="GeneTree" id="ENSGT00990000205100"/>
<reference evidence="1" key="1">
    <citation type="submission" date="2019-06" db="EMBL/GenBank/DDBJ databases">
        <title>G10K-VGP Goodes thornscrub tortoise genome, primary haplotype.</title>
        <authorList>
            <person name="Murphy B."/>
            <person name="Edwards T."/>
            <person name="Rhie A."/>
            <person name="Koren S."/>
            <person name="Phillippy A."/>
            <person name="Fedrigo O."/>
            <person name="Haase B."/>
            <person name="Mountcastle J."/>
            <person name="Lewin H."/>
            <person name="Damas J."/>
            <person name="Howe K."/>
            <person name="Formenti G."/>
            <person name="Myers G."/>
            <person name="Durbin R."/>
            <person name="Jarvis E.D."/>
        </authorList>
    </citation>
    <scope>NUCLEOTIDE SEQUENCE [LARGE SCALE GENOMIC DNA]</scope>
</reference>
<organism evidence="1 2">
    <name type="scientific">Gopherus evgoodei</name>
    <name type="common">Goodes thornscrub tortoise</name>
    <dbReference type="NCBI Taxonomy" id="1825980"/>
    <lineage>
        <taxon>Eukaryota</taxon>
        <taxon>Metazoa</taxon>
        <taxon>Chordata</taxon>
        <taxon>Craniata</taxon>
        <taxon>Vertebrata</taxon>
        <taxon>Euteleostomi</taxon>
        <taxon>Archelosauria</taxon>
        <taxon>Testudinata</taxon>
        <taxon>Testudines</taxon>
        <taxon>Cryptodira</taxon>
        <taxon>Durocryptodira</taxon>
        <taxon>Testudinoidea</taxon>
        <taxon>Testudinidae</taxon>
        <taxon>Gopherus</taxon>
    </lineage>
</organism>
<reference evidence="1" key="3">
    <citation type="submission" date="2025-09" db="UniProtKB">
        <authorList>
            <consortium name="Ensembl"/>
        </authorList>
    </citation>
    <scope>IDENTIFICATION</scope>
</reference>
<protein>
    <submittedName>
        <fullName evidence="1">Uncharacterized protein</fullName>
    </submittedName>
</protein>
<name>A0A8C4W7H7_9SAUR</name>